<keyword evidence="8" id="KW-0902">Two-component regulatory system</keyword>
<feature type="domain" description="Histidine kinase/HSP90-like ATPase" evidence="11">
    <location>
        <begin position="299"/>
        <end position="392"/>
    </location>
</feature>
<dbReference type="PANTHER" id="PTHR24421:SF10">
    <property type="entry name" value="NITRATE_NITRITE SENSOR PROTEIN NARQ"/>
    <property type="match status" value="1"/>
</dbReference>
<name>A0ABS4Z8G2_9ACTN</name>
<evidence type="ECO:0000256" key="9">
    <source>
        <dbReference type="SAM" id="Coils"/>
    </source>
</evidence>
<keyword evidence="10" id="KW-0472">Membrane</keyword>
<feature type="transmembrane region" description="Helical" evidence="10">
    <location>
        <begin position="76"/>
        <end position="94"/>
    </location>
</feature>
<dbReference type="InterPro" id="IPR011712">
    <property type="entry name" value="Sig_transdc_His_kin_sub3_dim/P"/>
</dbReference>
<evidence type="ECO:0000256" key="1">
    <source>
        <dbReference type="ARBA" id="ARBA00000085"/>
    </source>
</evidence>
<dbReference type="Proteomes" id="UP000758168">
    <property type="component" value="Unassembled WGS sequence"/>
</dbReference>
<keyword evidence="3" id="KW-0597">Phosphoprotein</keyword>
<keyword evidence="9" id="KW-0175">Coiled coil</keyword>
<keyword evidence="10" id="KW-1133">Transmembrane helix</keyword>
<feature type="transmembrane region" description="Helical" evidence="10">
    <location>
        <begin position="14"/>
        <end position="34"/>
    </location>
</feature>
<feature type="transmembrane region" description="Helical" evidence="10">
    <location>
        <begin position="131"/>
        <end position="152"/>
    </location>
</feature>
<dbReference type="EC" id="2.7.13.3" evidence="2"/>
<evidence type="ECO:0000256" key="7">
    <source>
        <dbReference type="ARBA" id="ARBA00022840"/>
    </source>
</evidence>
<evidence type="ECO:0000256" key="6">
    <source>
        <dbReference type="ARBA" id="ARBA00022777"/>
    </source>
</evidence>
<dbReference type="PANTHER" id="PTHR24421">
    <property type="entry name" value="NITRATE/NITRITE SENSOR PROTEIN NARX-RELATED"/>
    <property type="match status" value="1"/>
</dbReference>
<keyword evidence="5" id="KW-0547">Nucleotide-binding</keyword>
<comment type="caution">
    <text evidence="12">The sequence shown here is derived from an EMBL/GenBank/DDBJ whole genome shotgun (WGS) entry which is preliminary data.</text>
</comment>
<dbReference type="InterPro" id="IPR003594">
    <property type="entry name" value="HATPase_dom"/>
</dbReference>
<dbReference type="CDD" id="cd16917">
    <property type="entry name" value="HATPase_UhpB-NarQ-NarX-like"/>
    <property type="match status" value="1"/>
</dbReference>
<keyword evidence="6 12" id="KW-0418">Kinase</keyword>
<gene>
    <name evidence="12" type="ORF">JOF54_002196</name>
</gene>
<evidence type="ECO:0000256" key="2">
    <source>
        <dbReference type="ARBA" id="ARBA00012438"/>
    </source>
</evidence>
<evidence type="ECO:0000313" key="13">
    <source>
        <dbReference type="Proteomes" id="UP000758168"/>
    </source>
</evidence>
<dbReference type="InterPro" id="IPR036890">
    <property type="entry name" value="HATPase_C_sf"/>
</dbReference>
<dbReference type="GO" id="GO:0016301">
    <property type="term" value="F:kinase activity"/>
    <property type="evidence" value="ECO:0007669"/>
    <property type="project" value="UniProtKB-KW"/>
</dbReference>
<feature type="coiled-coil region" evidence="9">
    <location>
        <begin position="156"/>
        <end position="183"/>
    </location>
</feature>
<dbReference type="EMBL" id="JAGIOB010000001">
    <property type="protein sequence ID" value="MBP2417274.1"/>
    <property type="molecule type" value="Genomic_DNA"/>
</dbReference>
<sequence>MSSRLDLQVRDPRFVGDFVLAATVAVLVGVPYAASGDPLAAAASVILASALVVRRLVPAAALAVGAAGALGQLLTLGQPMVGIVVVPMLVYAAARWGSHVVSRAGLALGLVGAVLGPARWALGVYSSSAALVYFAMGVTGCAGIVLAAYLVGRRRREDVENRRERQLSELERSQLRLAEQEQRAAVAAVDERNRIARELHDIVAHSLSVIVVQAEGGRALASKRPEKGPEVLGTIAETSREALEEMRRMVGLLRSGGAGAEPTSYVPTPGLDDIPDLVRKTSATARLATFGAPPPVSQALGLTAYRIVQEAMTNTLKHAGPAATAQVTLAFTATAVEIEVSDDGRGAAATGDGQGHGLRGMHERVALHGGTLTAGPRPTGGFAVRASLPLAAAPTGPAAPVAWRTR</sequence>
<dbReference type="Pfam" id="PF07730">
    <property type="entry name" value="HisKA_3"/>
    <property type="match status" value="1"/>
</dbReference>
<dbReference type="SUPFAM" id="SSF55874">
    <property type="entry name" value="ATPase domain of HSP90 chaperone/DNA topoisomerase II/histidine kinase"/>
    <property type="match status" value="1"/>
</dbReference>
<evidence type="ECO:0000256" key="10">
    <source>
        <dbReference type="SAM" id="Phobius"/>
    </source>
</evidence>
<proteinExistence type="predicted"/>
<keyword evidence="4" id="KW-0808">Transferase</keyword>
<evidence type="ECO:0000256" key="8">
    <source>
        <dbReference type="ARBA" id="ARBA00023012"/>
    </source>
</evidence>
<dbReference type="Gene3D" id="3.30.565.10">
    <property type="entry name" value="Histidine kinase-like ATPase, C-terminal domain"/>
    <property type="match status" value="1"/>
</dbReference>
<organism evidence="12 13">
    <name type="scientific">Microlunatus capsulatus</name>
    <dbReference type="NCBI Taxonomy" id="99117"/>
    <lineage>
        <taxon>Bacteria</taxon>
        <taxon>Bacillati</taxon>
        <taxon>Actinomycetota</taxon>
        <taxon>Actinomycetes</taxon>
        <taxon>Propionibacteriales</taxon>
        <taxon>Propionibacteriaceae</taxon>
        <taxon>Microlunatus</taxon>
    </lineage>
</organism>
<dbReference type="RefSeq" id="WP_210055609.1">
    <property type="nucleotide sequence ID" value="NZ_BAAAMH010000009.1"/>
</dbReference>
<evidence type="ECO:0000259" key="11">
    <source>
        <dbReference type="SMART" id="SM00387"/>
    </source>
</evidence>
<dbReference type="SMART" id="SM00387">
    <property type="entry name" value="HATPase_c"/>
    <property type="match status" value="1"/>
</dbReference>
<dbReference type="InterPro" id="IPR050482">
    <property type="entry name" value="Sensor_HK_TwoCompSys"/>
</dbReference>
<keyword evidence="13" id="KW-1185">Reference proteome</keyword>
<dbReference type="Pfam" id="PF02518">
    <property type="entry name" value="HATPase_c"/>
    <property type="match status" value="1"/>
</dbReference>
<evidence type="ECO:0000256" key="3">
    <source>
        <dbReference type="ARBA" id="ARBA00022553"/>
    </source>
</evidence>
<protein>
    <recommendedName>
        <fullName evidence="2">histidine kinase</fullName>
        <ecNumber evidence="2">2.7.13.3</ecNumber>
    </recommendedName>
</protein>
<feature type="transmembrane region" description="Helical" evidence="10">
    <location>
        <begin position="106"/>
        <end position="125"/>
    </location>
</feature>
<keyword evidence="7" id="KW-0067">ATP-binding</keyword>
<accession>A0ABS4Z8G2</accession>
<evidence type="ECO:0000256" key="5">
    <source>
        <dbReference type="ARBA" id="ARBA00022741"/>
    </source>
</evidence>
<evidence type="ECO:0000256" key="4">
    <source>
        <dbReference type="ARBA" id="ARBA00022679"/>
    </source>
</evidence>
<evidence type="ECO:0000313" key="12">
    <source>
        <dbReference type="EMBL" id="MBP2417274.1"/>
    </source>
</evidence>
<dbReference type="Pfam" id="PF23539">
    <property type="entry name" value="DUF7134"/>
    <property type="match status" value="1"/>
</dbReference>
<keyword evidence="10" id="KW-0812">Transmembrane</keyword>
<reference evidence="12 13" key="1">
    <citation type="submission" date="2021-03" db="EMBL/GenBank/DDBJ databases">
        <title>Sequencing the genomes of 1000 actinobacteria strains.</title>
        <authorList>
            <person name="Klenk H.-P."/>
        </authorList>
    </citation>
    <scope>NUCLEOTIDE SEQUENCE [LARGE SCALE GENOMIC DNA]</scope>
    <source>
        <strain evidence="12 13">DSM 12936</strain>
    </source>
</reference>
<dbReference type="InterPro" id="IPR055558">
    <property type="entry name" value="DUF7134"/>
</dbReference>
<dbReference type="Gene3D" id="1.20.5.1930">
    <property type="match status" value="1"/>
</dbReference>
<comment type="catalytic activity">
    <reaction evidence="1">
        <text>ATP + protein L-histidine = ADP + protein N-phospho-L-histidine.</text>
        <dbReference type="EC" id="2.7.13.3"/>
    </reaction>
</comment>